<organism evidence="3 5">
    <name type="scientific">Cedecea neteri</name>
    <dbReference type="NCBI Taxonomy" id="158822"/>
    <lineage>
        <taxon>Bacteria</taxon>
        <taxon>Pseudomonadati</taxon>
        <taxon>Pseudomonadota</taxon>
        <taxon>Gammaproteobacteria</taxon>
        <taxon>Enterobacterales</taxon>
        <taxon>Enterobacteriaceae</taxon>
        <taxon>Cedecea</taxon>
    </lineage>
</organism>
<proteinExistence type="inferred from homology"/>
<dbReference type="PROSITE" id="PS50878">
    <property type="entry name" value="RT_POL"/>
    <property type="match status" value="1"/>
</dbReference>
<evidence type="ECO:0000256" key="1">
    <source>
        <dbReference type="ARBA" id="ARBA00034120"/>
    </source>
</evidence>
<dbReference type="GO" id="GO:0003964">
    <property type="term" value="F:RNA-directed DNA polymerase activity"/>
    <property type="evidence" value="ECO:0007669"/>
    <property type="project" value="UniProtKB-KW"/>
</dbReference>
<feature type="domain" description="Reverse transcriptase" evidence="2">
    <location>
        <begin position="1"/>
        <end position="266"/>
    </location>
</feature>
<keyword evidence="4" id="KW-0695">RNA-directed DNA polymerase</keyword>
<gene>
    <name evidence="3" type="ORF">CO704_21580</name>
    <name evidence="4" type="ORF">NCTC12120_01781</name>
</gene>
<evidence type="ECO:0000313" key="4">
    <source>
        <dbReference type="EMBL" id="SQA97933.1"/>
    </source>
</evidence>
<dbReference type="EMBL" id="UAVU01000003">
    <property type="protein sequence ID" value="SQA97933.1"/>
    <property type="molecule type" value="Genomic_DNA"/>
</dbReference>
<dbReference type="AlphaFoldDB" id="A0A291E3M6"/>
<dbReference type="InterPro" id="IPR043502">
    <property type="entry name" value="DNA/RNA_pol_sf"/>
</dbReference>
<accession>A0A291E3M6</accession>
<dbReference type="CDD" id="cd01646">
    <property type="entry name" value="RT_Bac_retron_I"/>
    <property type="match status" value="1"/>
</dbReference>
<dbReference type="Pfam" id="PF00078">
    <property type="entry name" value="RVT_1"/>
    <property type="match status" value="1"/>
</dbReference>
<reference evidence="4 6" key="2">
    <citation type="submission" date="2018-06" db="EMBL/GenBank/DDBJ databases">
        <authorList>
            <consortium name="Pathogen Informatics"/>
            <person name="Doyle S."/>
        </authorList>
    </citation>
    <scope>NUCLEOTIDE SEQUENCE [LARGE SCALE GENOMIC DNA]</scope>
    <source>
        <strain evidence="4 6">NCTC12120</strain>
    </source>
</reference>
<keyword evidence="4" id="KW-0548">Nucleotidyltransferase</keyword>
<reference evidence="3 5" key="1">
    <citation type="submission" date="2017-09" db="EMBL/GenBank/DDBJ databases">
        <title>FDA dAtabase for Regulatory Grade micrObial Sequences (FDA-ARGOS): Supporting development and validation of Infectious Disease Dx tests.</title>
        <authorList>
            <person name="Minogue T."/>
            <person name="Wolcott M."/>
            <person name="Wasieloski L."/>
            <person name="Aguilar W."/>
            <person name="Moore D."/>
            <person name="Tallon L."/>
            <person name="Sadzewicz L."/>
            <person name="Ott S."/>
            <person name="Zhao X."/>
            <person name="Nagaraj S."/>
            <person name="Vavikolanu K."/>
            <person name="Aluvathingal J."/>
            <person name="Nadendla S."/>
            <person name="Sichtig H."/>
        </authorList>
    </citation>
    <scope>NUCLEOTIDE SEQUENCE [LARGE SCALE GENOMIC DNA]</scope>
    <source>
        <strain evidence="3 5">FDAARGOS_392</strain>
    </source>
</reference>
<dbReference type="InterPro" id="IPR051083">
    <property type="entry name" value="GrpII_Intron_Splice-Mob/Def"/>
</dbReference>
<protein>
    <submittedName>
        <fullName evidence="3">RNA-dependent DNA polymerase</fullName>
    </submittedName>
    <submittedName>
        <fullName evidence="4">Retron-type reverse transcriptase</fullName>
    </submittedName>
</protein>
<dbReference type="Proteomes" id="UP000251197">
    <property type="component" value="Unassembled WGS sequence"/>
</dbReference>
<dbReference type="PANTHER" id="PTHR34047">
    <property type="entry name" value="NUCLEAR INTRON MATURASE 1, MITOCHONDRIAL-RELATED"/>
    <property type="match status" value="1"/>
</dbReference>
<comment type="similarity">
    <text evidence="1">Belongs to the bacterial reverse transcriptase family.</text>
</comment>
<evidence type="ECO:0000259" key="2">
    <source>
        <dbReference type="PROSITE" id="PS50878"/>
    </source>
</evidence>
<sequence length="394" mass="45205">METVSRTCRQLAADIFSLSYTPSPYTRFAVTDPKLREIYAPAFRDRLAQNWLVYHLTPFVERVLIDDTYANRHGRGVLAAVNRAQTFMRRPGNGYYLQLDVQNFFNSIPHSALLRQCDALMTRYMSSHPLRTQIRDMLEKSIRYAAPANTVTISGDRLLLDSIPAHKTLLAAGPDRGLPLGSASSQMLAGLFMAPLDHYIKHTLRIKGYVRYMDDLILFGSSTAQLSRYRQAIRHFMQEELELTLHPHKQTLQACHQGADYLGYRVYPHYLHLRKRNITKLVAWMRFFNSLLSASSGRPAAHIAVRTEWMCLAHTGSLLPELGLLQRMQGVINSYYGMMKHATHFRLRRDIWHRHAGLLTGYMLPDGPQYTSMRIKKCCMQDWVTGQHLSVHAG</sequence>
<dbReference type="EMBL" id="CP023525">
    <property type="protein sequence ID" value="ATF94499.1"/>
    <property type="molecule type" value="Genomic_DNA"/>
</dbReference>
<dbReference type="SUPFAM" id="SSF56672">
    <property type="entry name" value="DNA/RNA polymerases"/>
    <property type="match status" value="1"/>
</dbReference>
<evidence type="ECO:0000313" key="3">
    <source>
        <dbReference type="EMBL" id="ATF94499.1"/>
    </source>
</evidence>
<dbReference type="PANTHER" id="PTHR34047:SF8">
    <property type="entry name" value="PROTEIN YKFC"/>
    <property type="match status" value="1"/>
</dbReference>
<evidence type="ECO:0000313" key="6">
    <source>
        <dbReference type="Proteomes" id="UP000251197"/>
    </source>
</evidence>
<name>A0A291E3M6_9ENTR</name>
<dbReference type="InterPro" id="IPR000477">
    <property type="entry name" value="RT_dom"/>
</dbReference>
<evidence type="ECO:0000313" key="5">
    <source>
        <dbReference type="Proteomes" id="UP000217979"/>
    </source>
</evidence>
<dbReference type="Proteomes" id="UP000217979">
    <property type="component" value="Chromosome"/>
</dbReference>
<keyword evidence="4" id="KW-0808">Transferase</keyword>